<keyword evidence="1" id="KW-0812">Transmembrane</keyword>
<dbReference type="RefSeq" id="WP_139065661.1">
    <property type="nucleotide sequence ID" value="NZ_CP040812.1"/>
</dbReference>
<evidence type="ECO:0000313" key="2">
    <source>
        <dbReference type="EMBL" id="QCY69085.1"/>
    </source>
</evidence>
<keyword evidence="3" id="KW-1185">Reference proteome</keyword>
<reference evidence="2 3" key="1">
    <citation type="submission" date="2019-06" db="EMBL/GenBank/DDBJ databases">
        <title>Complete genome sequence of Antarcticibacterium flavum KCTC 52984T from an Antarctic marine sediment.</title>
        <authorList>
            <person name="Lee Y.M."/>
            <person name="Shin S.C."/>
        </authorList>
    </citation>
    <scope>NUCLEOTIDE SEQUENCE [LARGE SCALE GENOMIC DNA]</scope>
    <source>
        <strain evidence="2 3">KCTC 52984</strain>
    </source>
</reference>
<feature type="transmembrane region" description="Helical" evidence="1">
    <location>
        <begin position="70"/>
        <end position="92"/>
    </location>
</feature>
<protein>
    <submittedName>
        <fullName evidence="2">Uncharacterized protein</fullName>
    </submittedName>
</protein>
<dbReference type="Proteomes" id="UP000309016">
    <property type="component" value="Chromosome"/>
</dbReference>
<dbReference type="KEGG" id="afla:FHG64_06500"/>
<accession>A0A5B7X1V5</accession>
<organism evidence="2 3">
    <name type="scientific">Antarcticibacterium flavum</name>
    <dbReference type="NCBI Taxonomy" id="2058175"/>
    <lineage>
        <taxon>Bacteria</taxon>
        <taxon>Pseudomonadati</taxon>
        <taxon>Bacteroidota</taxon>
        <taxon>Flavobacteriia</taxon>
        <taxon>Flavobacteriales</taxon>
        <taxon>Flavobacteriaceae</taxon>
        <taxon>Antarcticibacterium</taxon>
    </lineage>
</organism>
<proteinExistence type="predicted"/>
<name>A0A5B7X1V5_9FLAO</name>
<evidence type="ECO:0000256" key="1">
    <source>
        <dbReference type="SAM" id="Phobius"/>
    </source>
</evidence>
<evidence type="ECO:0000313" key="3">
    <source>
        <dbReference type="Proteomes" id="UP000309016"/>
    </source>
</evidence>
<sequence length="125" mass="13818">MIYNTVNQTANNQRANLTEQLAENLLCLGFSISFEEMNGIEFISVTSEASPGGKLFFLPFDPVTNRAADFLLLLSLMSGLPGTTSIVVAGAGEREMMRNILRMQEISGIEVWSLDKLKDYPLQVI</sequence>
<keyword evidence="1" id="KW-1133">Transmembrane helix</keyword>
<keyword evidence="1" id="KW-0472">Membrane</keyword>
<gene>
    <name evidence="2" type="ORF">FHG64_06500</name>
</gene>
<dbReference type="AlphaFoldDB" id="A0A5B7X1V5"/>
<dbReference type="EMBL" id="CP040812">
    <property type="protein sequence ID" value="QCY69085.1"/>
    <property type="molecule type" value="Genomic_DNA"/>
</dbReference>